<keyword evidence="1" id="KW-0460">Magnesium</keyword>
<feature type="domain" description="Cation-transporting P-type ATPase N-terminal" evidence="3">
    <location>
        <begin position="181"/>
        <end position="221"/>
    </location>
</feature>
<accession>A0A4Z2HII5</accession>
<evidence type="ECO:0000313" key="4">
    <source>
        <dbReference type="EMBL" id="TNN64744.1"/>
    </source>
</evidence>
<keyword evidence="5" id="KW-1185">Reference proteome</keyword>
<sequence length="226" mass="24472">MSEKKVFKQKALLLPFGEQPSVLVLGSRDIFEALNRSPHSSHLSHKKVHLFKELEFRPETKGTAQPIGAQGGVPSERRGGPPRRRHHTPSDGDEVAAAAAADQQSDTSVCAADPEWGKQVTERTDASTCIGGDYCCSARTRTHSPPSHPKPHHPPDRNSRCPSPTCNSSCSSKPAKMENAHTKPTTEVLDNFGVNENTGLTLEQVKVNVERYGPNAPLPPPKVLAP</sequence>
<dbReference type="InterPro" id="IPR023298">
    <property type="entry name" value="ATPase_P-typ_TM_dom_sf"/>
</dbReference>
<comment type="caution">
    <text evidence="4">The sequence shown here is derived from an EMBL/GenBank/DDBJ whole genome shotgun (WGS) entry which is preliminary data.</text>
</comment>
<evidence type="ECO:0000313" key="5">
    <source>
        <dbReference type="Proteomes" id="UP000314294"/>
    </source>
</evidence>
<protein>
    <submittedName>
        <fullName evidence="4">Sarcoplasmic/endoplasmic reticulum calcium ATPase 1</fullName>
    </submittedName>
</protein>
<dbReference type="AlphaFoldDB" id="A0A4Z2HII5"/>
<organism evidence="4 5">
    <name type="scientific">Liparis tanakae</name>
    <name type="common">Tanaka's snailfish</name>
    <dbReference type="NCBI Taxonomy" id="230148"/>
    <lineage>
        <taxon>Eukaryota</taxon>
        <taxon>Metazoa</taxon>
        <taxon>Chordata</taxon>
        <taxon>Craniata</taxon>
        <taxon>Vertebrata</taxon>
        <taxon>Euteleostomi</taxon>
        <taxon>Actinopterygii</taxon>
        <taxon>Neopterygii</taxon>
        <taxon>Teleostei</taxon>
        <taxon>Neoteleostei</taxon>
        <taxon>Acanthomorphata</taxon>
        <taxon>Eupercaria</taxon>
        <taxon>Perciformes</taxon>
        <taxon>Cottioidei</taxon>
        <taxon>Cottales</taxon>
        <taxon>Liparidae</taxon>
        <taxon>Liparis</taxon>
    </lineage>
</organism>
<evidence type="ECO:0000256" key="2">
    <source>
        <dbReference type="SAM" id="MobiDB-lite"/>
    </source>
</evidence>
<dbReference type="Proteomes" id="UP000314294">
    <property type="component" value="Unassembled WGS sequence"/>
</dbReference>
<reference evidence="4 5" key="1">
    <citation type="submission" date="2019-03" db="EMBL/GenBank/DDBJ databases">
        <title>First draft genome of Liparis tanakae, snailfish: a comprehensive survey of snailfish specific genes.</title>
        <authorList>
            <person name="Kim W."/>
            <person name="Song I."/>
            <person name="Jeong J.-H."/>
            <person name="Kim D."/>
            <person name="Kim S."/>
            <person name="Ryu S."/>
            <person name="Song J.Y."/>
            <person name="Lee S.K."/>
        </authorList>
    </citation>
    <scope>NUCLEOTIDE SEQUENCE [LARGE SCALE GENOMIC DNA]</scope>
    <source>
        <tissue evidence="4">Muscle</tissue>
    </source>
</reference>
<evidence type="ECO:0000259" key="3">
    <source>
        <dbReference type="Pfam" id="PF00690"/>
    </source>
</evidence>
<dbReference type="SUPFAM" id="SSF81665">
    <property type="entry name" value="Calcium ATPase, transmembrane domain M"/>
    <property type="match status" value="1"/>
</dbReference>
<feature type="region of interest" description="Disordered" evidence="2">
    <location>
        <begin position="138"/>
        <end position="185"/>
    </location>
</feature>
<name>A0A4Z2HII5_9TELE</name>
<evidence type="ECO:0000256" key="1">
    <source>
        <dbReference type="ARBA" id="ARBA00022842"/>
    </source>
</evidence>
<dbReference type="EMBL" id="SRLO01000247">
    <property type="protein sequence ID" value="TNN64744.1"/>
    <property type="molecule type" value="Genomic_DNA"/>
</dbReference>
<proteinExistence type="predicted"/>
<gene>
    <name evidence="4" type="primary">ATP2A1_0</name>
    <name evidence="4" type="ORF">EYF80_025050</name>
</gene>
<feature type="compositionally biased region" description="Low complexity" evidence="2">
    <location>
        <begin position="160"/>
        <end position="174"/>
    </location>
</feature>
<dbReference type="Pfam" id="PF00690">
    <property type="entry name" value="Cation_ATPase_N"/>
    <property type="match status" value="1"/>
</dbReference>
<dbReference type="InterPro" id="IPR004014">
    <property type="entry name" value="ATPase_P-typ_cation-transptr_N"/>
</dbReference>
<feature type="region of interest" description="Disordered" evidence="2">
    <location>
        <begin position="58"/>
        <end position="116"/>
    </location>
</feature>